<gene>
    <name evidence="2" type="ORF">S01H1_46898</name>
</gene>
<comment type="caution">
    <text evidence="2">The sequence shown here is derived from an EMBL/GenBank/DDBJ whole genome shotgun (WGS) entry which is preliminary data.</text>
</comment>
<reference evidence="2" key="1">
    <citation type="journal article" date="2014" name="Front. Microbiol.">
        <title>High frequency of phylogenetically diverse reductive dehalogenase-homologous genes in deep subseafloor sedimentary metagenomes.</title>
        <authorList>
            <person name="Kawai M."/>
            <person name="Futagami T."/>
            <person name="Toyoda A."/>
            <person name="Takaki Y."/>
            <person name="Nishi S."/>
            <person name="Hori S."/>
            <person name="Arai W."/>
            <person name="Tsubouchi T."/>
            <person name="Morono Y."/>
            <person name="Uchiyama I."/>
            <person name="Ito T."/>
            <person name="Fujiyama A."/>
            <person name="Inagaki F."/>
            <person name="Takami H."/>
        </authorList>
    </citation>
    <scope>NUCLEOTIDE SEQUENCE</scope>
    <source>
        <strain evidence="2">Expedition CK06-06</strain>
    </source>
</reference>
<protein>
    <submittedName>
        <fullName evidence="2">Uncharacterized protein</fullName>
    </submittedName>
</protein>
<feature type="region of interest" description="Disordered" evidence="1">
    <location>
        <begin position="46"/>
        <end position="77"/>
    </location>
</feature>
<accession>X0VG91</accession>
<sequence length="263" mass="29285">EPQPVDGEDAPAAEGEFEHRYKTLQGMYNAEKRRSTALEGRVEGMENMLAQLQTARDVSPQEDNDEPTQPESLISESEIEDYGSDLIDVMKRAAREAVQSEFDELRAENNQLKSLVGGVGQKMEYDDRTRMYAHLDTIDGMANWRDTNRDPAFLEWLEHTDIYSGEPRNTLLQKAFTENDASRVSRFFQGYLEEVAAVNQAAPNAPPAKPNGQGQVGLETLVAPGAGHSGSADIAKDQGRIWKESDIGAFYNAAREGRFKGRE</sequence>
<evidence type="ECO:0000256" key="1">
    <source>
        <dbReference type="SAM" id="MobiDB-lite"/>
    </source>
</evidence>
<evidence type="ECO:0000313" key="2">
    <source>
        <dbReference type="EMBL" id="GAG17309.1"/>
    </source>
</evidence>
<dbReference type="EMBL" id="BARS01030047">
    <property type="protein sequence ID" value="GAG17309.1"/>
    <property type="molecule type" value="Genomic_DNA"/>
</dbReference>
<organism evidence="2">
    <name type="scientific">marine sediment metagenome</name>
    <dbReference type="NCBI Taxonomy" id="412755"/>
    <lineage>
        <taxon>unclassified sequences</taxon>
        <taxon>metagenomes</taxon>
        <taxon>ecological metagenomes</taxon>
    </lineage>
</organism>
<dbReference type="AlphaFoldDB" id="X0VG91"/>
<feature type="non-terminal residue" evidence="2">
    <location>
        <position position="263"/>
    </location>
</feature>
<name>X0VG91_9ZZZZ</name>
<feature type="non-terminal residue" evidence="2">
    <location>
        <position position="1"/>
    </location>
</feature>
<proteinExistence type="predicted"/>